<feature type="non-terminal residue" evidence="1">
    <location>
        <position position="1"/>
    </location>
</feature>
<organism evidence="1 2">
    <name type="scientific">Thelephora terrestris</name>
    <dbReference type="NCBI Taxonomy" id="56493"/>
    <lineage>
        <taxon>Eukaryota</taxon>
        <taxon>Fungi</taxon>
        <taxon>Dikarya</taxon>
        <taxon>Basidiomycota</taxon>
        <taxon>Agaricomycotina</taxon>
        <taxon>Agaricomycetes</taxon>
        <taxon>Thelephorales</taxon>
        <taxon>Thelephoraceae</taxon>
        <taxon>Thelephora</taxon>
    </lineage>
</organism>
<evidence type="ECO:0000313" key="2">
    <source>
        <dbReference type="Proteomes" id="UP000736335"/>
    </source>
</evidence>
<evidence type="ECO:0000313" key="1">
    <source>
        <dbReference type="EMBL" id="KAF9789161.1"/>
    </source>
</evidence>
<sequence length="305" mass="34052">GRESILEDLLSLVERSASFALYGARGMGKTAIALKLLHHRKIVSNFGIHRYFVRCDNSIDSLDDLLGRLSDVIGFPQPRNLAQLLSHLEASLPSILVLDGIDFIIDPLSSGAAEIATTIKELGLCPRVCLLSTSGMDPKIPGFRSMQVSNLSEEAARNTFYNYCSLQRSDEIDDVLAELDFHPLSIVLLASAVNEKEWTEPELLEAWDNGTVYILEASGRESLEDNIESILRTPTIQELGNAARETLEAIANHPDGVQEIHLLNLFPEIKELGRAVNALCKFSLMYREDGFIKMHSPFRLHFQYR</sequence>
<dbReference type="OrthoDB" id="3064467at2759"/>
<feature type="non-terminal residue" evidence="1">
    <location>
        <position position="305"/>
    </location>
</feature>
<dbReference type="EMBL" id="WIUZ02000003">
    <property type="protein sequence ID" value="KAF9789161.1"/>
    <property type="molecule type" value="Genomic_DNA"/>
</dbReference>
<reference evidence="1" key="2">
    <citation type="submission" date="2020-11" db="EMBL/GenBank/DDBJ databases">
        <authorList>
            <consortium name="DOE Joint Genome Institute"/>
            <person name="Kuo A."/>
            <person name="Miyauchi S."/>
            <person name="Kiss E."/>
            <person name="Drula E."/>
            <person name="Kohler A."/>
            <person name="Sanchez-Garcia M."/>
            <person name="Andreopoulos B."/>
            <person name="Barry K.W."/>
            <person name="Bonito G."/>
            <person name="Buee M."/>
            <person name="Carver A."/>
            <person name="Chen C."/>
            <person name="Cichocki N."/>
            <person name="Clum A."/>
            <person name="Culley D."/>
            <person name="Crous P.W."/>
            <person name="Fauchery L."/>
            <person name="Girlanda M."/>
            <person name="Hayes R."/>
            <person name="Keri Z."/>
            <person name="Labutti K."/>
            <person name="Lipzen A."/>
            <person name="Lombard V."/>
            <person name="Magnuson J."/>
            <person name="Maillard F."/>
            <person name="Morin E."/>
            <person name="Murat C."/>
            <person name="Nolan M."/>
            <person name="Ohm R."/>
            <person name="Pangilinan J."/>
            <person name="Pereira M."/>
            <person name="Perotto S."/>
            <person name="Peter M."/>
            <person name="Riley R."/>
            <person name="Sitrit Y."/>
            <person name="Stielow B."/>
            <person name="Szollosi G."/>
            <person name="Zifcakova L."/>
            <person name="Stursova M."/>
            <person name="Spatafora J.W."/>
            <person name="Tedersoo L."/>
            <person name="Vaario L.-M."/>
            <person name="Yamada A."/>
            <person name="Yan M."/>
            <person name="Wang P."/>
            <person name="Xu J."/>
            <person name="Bruns T."/>
            <person name="Baldrian P."/>
            <person name="Vilgalys R."/>
            <person name="Henrissat B."/>
            <person name="Grigoriev I.V."/>
            <person name="Hibbett D."/>
            <person name="Nagy L.G."/>
            <person name="Martin F.M."/>
        </authorList>
    </citation>
    <scope>NUCLEOTIDE SEQUENCE</scope>
    <source>
        <strain evidence="1">UH-Tt-Lm1</strain>
    </source>
</reference>
<gene>
    <name evidence="1" type="ORF">BJ322DRAFT_984788</name>
</gene>
<proteinExistence type="predicted"/>
<dbReference type="SUPFAM" id="SSF52540">
    <property type="entry name" value="P-loop containing nucleoside triphosphate hydrolases"/>
    <property type="match status" value="1"/>
</dbReference>
<dbReference type="Proteomes" id="UP000736335">
    <property type="component" value="Unassembled WGS sequence"/>
</dbReference>
<accession>A0A9P6HK08</accession>
<protein>
    <submittedName>
        <fullName evidence="1">Uncharacterized protein</fullName>
    </submittedName>
</protein>
<reference evidence="1" key="1">
    <citation type="journal article" date="2020" name="Nat. Commun.">
        <title>Large-scale genome sequencing of mycorrhizal fungi provides insights into the early evolution of symbiotic traits.</title>
        <authorList>
            <person name="Miyauchi S."/>
            <person name="Kiss E."/>
            <person name="Kuo A."/>
            <person name="Drula E."/>
            <person name="Kohler A."/>
            <person name="Sanchez-Garcia M."/>
            <person name="Morin E."/>
            <person name="Andreopoulos B."/>
            <person name="Barry K.W."/>
            <person name="Bonito G."/>
            <person name="Buee M."/>
            <person name="Carver A."/>
            <person name="Chen C."/>
            <person name="Cichocki N."/>
            <person name="Clum A."/>
            <person name="Culley D."/>
            <person name="Crous P.W."/>
            <person name="Fauchery L."/>
            <person name="Girlanda M."/>
            <person name="Hayes R.D."/>
            <person name="Keri Z."/>
            <person name="LaButti K."/>
            <person name="Lipzen A."/>
            <person name="Lombard V."/>
            <person name="Magnuson J."/>
            <person name="Maillard F."/>
            <person name="Murat C."/>
            <person name="Nolan M."/>
            <person name="Ohm R.A."/>
            <person name="Pangilinan J."/>
            <person name="Pereira M.F."/>
            <person name="Perotto S."/>
            <person name="Peter M."/>
            <person name="Pfister S."/>
            <person name="Riley R."/>
            <person name="Sitrit Y."/>
            <person name="Stielow J.B."/>
            <person name="Szollosi G."/>
            <person name="Zifcakova L."/>
            <person name="Stursova M."/>
            <person name="Spatafora J.W."/>
            <person name="Tedersoo L."/>
            <person name="Vaario L.M."/>
            <person name="Yamada A."/>
            <person name="Yan M."/>
            <person name="Wang P."/>
            <person name="Xu J."/>
            <person name="Bruns T."/>
            <person name="Baldrian P."/>
            <person name="Vilgalys R."/>
            <person name="Dunand C."/>
            <person name="Henrissat B."/>
            <person name="Grigoriev I.V."/>
            <person name="Hibbett D."/>
            <person name="Nagy L.G."/>
            <person name="Martin F.M."/>
        </authorList>
    </citation>
    <scope>NUCLEOTIDE SEQUENCE</scope>
    <source>
        <strain evidence="1">UH-Tt-Lm1</strain>
    </source>
</reference>
<dbReference type="AlphaFoldDB" id="A0A9P6HK08"/>
<dbReference type="Gene3D" id="3.40.50.300">
    <property type="entry name" value="P-loop containing nucleotide triphosphate hydrolases"/>
    <property type="match status" value="1"/>
</dbReference>
<dbReference type="InterPro" id="IPR027417">
    <property type="entry name" value="P-loop_NTPase"/>
</dbReference>
<name>A0A9P6HK08_9AGAM</name>
<keyword evidence="2" id="KW-1185">Reference proteome</keyword>
<comment type="caution">
    <text evidence="1">The sequence shown here is derived from an EMBL/GenBank/DDBJ whole genome shotgun (WGS) entry which is preliminary data.</text>
</comment>